<reference evidence="1" key="1">
    <citation type="submission" date="2022-03" db="EMBL/GenBank/DDBJ databases">
        <title>Draft genome sequence of Aduncisulcus paluster, a free-living microaerophilic Fornicata.</title>
        <authorList>
            <person name="Yuyama I."/>
            <person name="Kume K."/>
            <person name="Tamura T."/>
            <person name="Inagaki Y."/>
            <person name="Hashimoto T."/>
        </authorList>
    </citation>
    <scope>NUCLEOTIDE SEQUENCE</scope>
    <source>
        <strain evidence="1">NY0171</strain>
    </source>
</reference>
<evidence type="ECO:0000313" key="2">
    <source>
        <dbReference type="Proteomes" id="UP001057375"/>
    </source>
</evidence>
<organism evidence="1 2">
    <name type="scientific">Aduncisulcus paluster</name>
    <dbReference type="NCBI Taxonomy" id="2918883"/>
    <lineage>
        <taxon>Eukaryota</taxon>
        <taxon>Metamonada</taxon>
        <taxon>Carpediemonas-like organisms</taxon>
        <taxon>Aduncisulcus</taxon>
    </lineage>
</organism>
<feature type="non-terminal residue" evidence="1">
    <location>
        <position position="102"/>
    </location>
</feature>
<name>A0ABQ5KF63_9EUKA</name>
<accession>A0ABQ5KF63</accession>
<comment type="caution">
    <text evidence="1">The sequence shown here is derived from an EMBL/GenBank/DDBJ whole genome shotgun (WGS) entry which is preliminary data.</text>
</comment>
<proteinExistence type="predicted"/>
<sequence>IQMSSSTDAVIQTMEAEFVLEGYQYCCPIPRDSPNIKGAEFPTIKAIDGTKEEGDEEYDQSAEAQDMMKGVDNDGHFTHISIPFSSSSPMKGAYICLRGDSS</sequence>
<feature type="non-terminal residue" evidence="1">
    <location>
        <position position="1"/>
    </location>
</feature>
<keyword evidence="2" id="KW-1185">Reference proteome</keyword>
<evidence type="ECO:0000313" key="1">
    <source>
        <dbReference type="EMBL" id="GKT31177.1"/>
    </source>
</evidence>
<gene>
    <name evidence="1" type="ORF">ADUPG1_005783</name>
</gene>
<protein>
    <submittedName>
        <fullName evidence="1">Uncharacterized protein</fullName>
    </submittedName>
</protein>
<dbReference type="EMBL" id="BQXS01009411">
    <property type="protein sequence ID" value="GKT31177.1"/>
    <property type="molecule type" value="Genomic_DNA"/>
</dbReference>
<dbReference type="Proteomes" id="UP001057375">
    <property type="component" value="Unassembled WGS sequence"/>
</dbReference>